<evidence type="ECO:0000259" key="3">
    <source>
        <dbReference type="Pfam" id="PF00535"/>
    </source>
</evidence>
<dbReference type="GO" id="GO:0016758">
    <property type="term" value="F:hexosyltransferase activity"/>
    <property type="evidence" value="ECO:0007669"/>
    <property type="project" value="UniProtKB-ARBA"/>
</dbReference>
<dbReference type="RefSeq" id="WP_182042004.1">
    <property type="nucleotide sequence ID" value="NZ_JACDZE010000001.1"/>
</dbReference>
<keyword evidence="2 4" id="KW-0808">Transferase</keyword>
<evidence type="ECO:0000256" key="2">
    <source>
        <dbReference type="ARBA" id="ARBA00022679"/>
    </source>
</evidence>
<dbReference type="PANTHER" id="PTHR22916:SF51">
    <property type="entry name" value="GLYCOSYLTRANSFERASE EPSH-RELATED"/>
    <property type="match status" value="1"/>
</dbReference>
<evidence type="ECO:0000256" key="1">
    <source>
        <dbReference type="ARBA" id="ARBA00022676"/>
    </source>
</evidence>
<accession>A0A838ZQZ2</accession>
<dbReference type="InterPro" id="IPR029044">
    <property type="entry name" value="Nucleotide-diphossugar_trans"/>
</dbReference>
<dbReference type="AlphaFoldDB" id="A0A838ZQZ2"/>
<dbReference type="EMBL" id="JACDZE010000001">
    <property type="protein sequence ID" value="MBA5628403.1"/>
    <property type="molecule type" value="Genomic_DNA"/>
</dbReference>
<sequence length="332" mass="39238">MPLVSINIPVYKCENYILRCLESVKNQTYKNLEIILVNDATPDNSIEIIEKFISENPDLNIQLLHHEKNSGLSVVRNTGIDNSSGKYIYMLDSDDYISNDCIEKLVELAEKENTDIVVGETICLDSTDGQEKLLFPIRAEEKAYEGNDFIFERFIAGDWPIIAPNKLYNREWILKNELKFIPGLYSQDELWAFHCAFKINKIAFLKEVTYIYYLHGASTIYNKTKVNFENHQTIVEWFIKAYQETNSKRKQLIKKKLIGFKETTLQMQWKSMRDDVPYWKQNYARLKKAPKLSLSDYFSSEFTTDQKKRNLFLNLPTELGFRLFKWRYERKF</sequence>
<organism evidence="4 5">
    <name type="scientific">Moheibacter lacus</name>
    <dbReference type="NCBI Taxonomy" id="2745851"/>
    <lineage>
        <taxon>Bacteria</taxon>
        <taxon>Pseudomonadati</taxon>
        <taxon>Bacteroidota</taxon>
        <taxon>Flavobacteriia</taxon>
        <taxon>Flavobacteriales</taxon>
        <taxon>Weeksellaceae</taxon>
        <taxon>Moheibacter</taxon>
    </lineage>
</organism>
<gene>
    <name evidence="4" type="ORF">HU137_01310</name>
</gene>
<dbReference type="InterPro" id="IPR001173">
    <property type="entry name" value="Glyco_trans_2-like"/>
</dbReference>
<keyword evidence="5" id="KW-1185">Reference proteome</keyword>
<evidence type="ECO:0000313" key="4">
    <source>
        <dbReference type="EMBL" id="MBA5628403.1"/>
    </source>
</evidence>
<dbReference type="Proteomes" id="UP000552241">
    <property type="component" value="Unassembled WGS sequence"/>
</dbReference>
<dbReference type="SUPFAM" id="SSF53448">
    <property type="entry name" value="Nucleotide-diphospho-sugar transferases"/>
    <property type="match status" value="1"/>
</dbReference>
<evidence type="ECO:0000313" key="5">
    <source>
        <dbReference type="Proteomes" id="UP000552241"/>
    </source>
</evidence>
<dbReference type="CDD" id="cd00761">
    <property type="entry name" value="Glyco_tranf_GTA_type"/>
    <property type="match status" value="1"/>
</dbReference>
<reference evidence="4 5" key="1">
    <citation type="submission" date="2020-07" db="EMBL/GenBank/DDBJ databases">
        <title>Moheibacter lacus sp. nov., a member of the family Flavobacteriaceae isolated from freshwater lake sediment.</title>
        <authorList>
            <person name="Liu Y."/>
        </authorList>
    </citation>
    <scope>NUCLEOTIDE SEQUENCE [LARGE SCALE GENOMIC DNA]</scope>
    <source>
        <strain evidence="4 5">BDHS18</strain>
    </source>
</reference>
<feature type="domain" description="Glycosyltransferase 2-like" evidence="3">
    <location>
        <begin position="5"/>
        <end position="130"/>
    </location>
</feature>
<dbReference type="Pfam" id="PF00535">
    <property type="entry name" value="Glycos_transf_2"/>
    <property type="match status" value="1"/>
</dbReference>
<keyword evidence="1" id="KW-0328">Glycosyltransferase</keyword>
<dbReference type="PANTHER" id="PTHR22916">
    <property type="entry name" value="GLYCOSYLTRANSFERASE"/>
    <property type="match status" value="1"/>
</dbReference>
<name>A0A838ZQZ2_9FLAO</name>
<comment type="caution">
    <text evidence="4">The sequence shown here is derived from an EMBL/GenBank/DDBJ whole genome shotgun (WGS) entry which is preliminary data.</text>
</comment>
<protein>
    <submittedName>
        <fullName evidence="4">Glycosyltransferase</fullName>
    </submittedName>
</protein>
<dbReference type="Gene3D" id="3.90.550.10">
    <property type="entry name" value="Spore Coat Polysaccharide Biosynthesis Protein SpsA, Chain A"/>
    <property type="match status" value="1"/>
</dbReference>
<proteinExistence type="predicted"/>